<keyword evidence="3" id="KW-1185">Reference proteome</keyword>
<dbReference type="PANTHER" id="PTHR34365:SF7">
    <property type="entry name" value="GLYCINE-RICH DOMAIN-CONTAINING PROTEIN 1"/>
    <property type="match status" value="1"/>
</dbReference>
<dbReference type="InterPro" id="IPR009836">
    <property type="entry name" value="GRDP-like"/>
</dbReference>
<feature type="compositionally biased region" description="Basic and acidic residues" evidence="1">
    <location>
        <begin position="598"/>
        <end position="612"/>
    </location>
</feature>
<accession>A0A8J8WHJ0</accession>
<feature type="region of interest" description="Disordered" evidence="1">
    <location>
        <begin position="594"/>
        <end position="631"/>
    </location>
</feature>
<dbReference type="PANTHER" id="PTHR34365">
    <property type="entry name" value="ENOLASE (DUF1399)"/>
    <property type="match status" value="1"/>
</dbReference>
<evidence type="ECO:0000313" key="3">
    <source>
        <dbReference type="Proteomes" id="UP000631181"/>
    </source>
</evidence>
<dbReference type="Pfam" id="PF07173">
    <property type="entry name" value="GRDP-like"/>
    <property type="match status" value="1"/>
</dbReference>
<dbReference type="EMBL" id="WIWV01000069">
    <property type="protein sequence ID" value="KAF7715036.1"/>
    <property type="molecule type" value="Genomic_DNA"/>
</dbReference>
<reference evidence="2" key="1">
    <citation type="journal article" date="2020" name="Front. Microbiol.">
        <title>Gene regulatory networks of Penicillium echinulatum 2HH and Penicillium oxalicum 114-2 inferred by a computational biology approach.</title>
        <authorList>
            <person name="Lenz A.R."/>
            <person name="Galan-Vasquez E."/>
            <person name="Balbinot E."/>
            <person name="De Abreu F.P."/>
            <person name="De Oliveira N.S."/>
            <person name="Da Rosa L.O."/>
            <person name="De Avila E Silva S."/>
            <person name="Camassola M."/>
            <person name="Dillon A.J.P."/>
            <person name="Perez-Rueda E."/>
        </authorList>
    </citation>
    <scope>NUCLEOTIDE SEQUENCE</scope>
    <source>
        <strain evidence="2">S1M29</strain>
    </source>
</reference>
<evidence type="ECO:0000256" key="1">
    <source>
        <dbReference type="SAM" id="MobiDB-lite"/>
    </source>
</evidence>
<name>A0A8J8WHJ0_9EURO</name>
<organism evidence="2 3">
    <name type="scientific">Penicillium ucsense</name>
    <dbReference type="NCBI Taxonomy" id="2839758"/>
    <lineage>
        <taxon>Eukaryota</taxon>
        <taxon>Fungi</taxon>
        <taxon>Dikarya</taxon>
        <taxon>Ascomycota</taxon>
        <taxon>Pezizomycotina</taxon>
        <taxon>Eurotiomycetes</taxon>
        <taxon>Eurotiomycetidae</taxon>
        <taxon>Eurotiales</taxon>
        <taxon>Aspergillaceae</taxon>
        <taxon>Penicillium</taxon>
    </lineage>
</organism>
<comment type="caution">
    <text evidence="2">The sequence shown here is derived from an EMBL/GenBank/DDBJ whole genome shotgun (WGS) entry which is preliminary data.</text>
</comment>
<feature type="region of interest" description="Disordered" evidence="1">
    <location>
        <begin position="1"/>
        <end position="51"/>
    </location>
</feature>
<evidence type="ECO:0008006" key="4">
    <source>
        <dbReference type="Google" id="ProtNLM"/>
    </source>
</evidence>
<dbReference type="OrthoDB" id="2684236at2759"/>
<feature type="compositionally biased region" description="Basic and acidic residues" evidence="1">
    <location>
        <begin position="7"/>
        <end position="46"/>
    </location>
</feature>
<sequence>MGSLMDGRSKHDLCQEEGHDKKNSSGASENKEFDRPPSYHESDETHPLPGLPELRLTGIVLSDTMKTVTPDQVVAHLKFLAVLADLRDYISGLDGLFGIHDSEADEDPQKEEAHARLREKRWAVYTARAVRRYETYWDLMPSSQPPVTMDDLEDPNYNTIVDCKNMVGWSGYNLPPLDILMVMHSHMLNPRDFLEDCIRSGKMSFWKTGFPIAPVYECIDEKTLAYRTSESRKEDFVCRTGMQWDNLEESPYTTVRCPSCEQTTEVPWTKRGAGSDVKEALRNSTGFADRCFQATCKQCAFLITHDRLRVAKFRHDLMELFERNRPMPGTVYNVNGIPESKDSQRGKRSRLAAQMLFPNHLMRILKNQLLGCTDARLGRCLDIADLRREIEGQIKQRIPVAAAHTFGKSGSSSILQPAEKIHFRRMMSHYWENFSPFALDLVGAVIRQGTFVQKMDKIDWLHSPTVMKTAGRLIDKYRIFVKIMMENPSKMAVPTLDVDLAWHTHQLQPQRYFRYTTVLKDATARFQPIFIDHDDKVAEDKLSDAFEWTTKMYRRITGGDVYSECTCWYCEATRAPDLYQRFFRLGSTSRALNNAQTLHDRSDISSDPERNPHISAHNAVRPGEGPASDVQARARNLQALRLRRNYETAARRAEKRGQARSDTKKTPEGGYEPYYYYPYAWGYPMVIPYYGPYMCDPGISSDNYACNPSCMNVGTGMTGNCCAGTCGGGVAAGACGGAGSAAGCATGASCGGGCGSGGGGCGGGGGGCGGGGGGGCGGGGGG</sequence>
<dbReference type="AlphaFoldDB" id="A0A8J8WHJ0"/>
<protein>
    <recommendedName>
        <fullName evidence="4">Alpha-ketoglutarate-dependent sulfonate dioxygenase</fullName>
    </recommendedName>
</protein>
<evidence type="ECO:0000313" key="2">
    <source>
        <dbReference type="EMBL" id="KAF7715036.1"/>
    </source>
</evidence>
<proteinExistence type="predicted"/>
<dbReference type="Proteomes" id="UP000631181">
    <property type="component" value="Unassembled WGS sequence"/>
</dbReference>
<gene>
    <name evidence="2" type="ORF">PECM_007481</name>
</gene>